<name>A0ABZ1H3H1_STRPH</name>
<evidence type="ECO:0000313" key="2">
    <source>
        <dbReference type="EMBL" id="WSD11824.1"/>
    </source>
</evidence>
<feature type="domain" description="Metallo-beta-lactamase" evidence="1">
    <location>
        <begin position="35"/>
        <end position="219"/>
    </location>
</feature>
<sequence>MSVISPLTYDVFVADPIAQNVTDRVPNGDRRMFSPLSVTLVHGARDAVLVDPPLTSAQAQAVGDWVEATGKNLTHIFATHGHGDHWFTAGILAERFDAQVVASEGTIAEMHRNVSIRPQFWDRLFPGQIPDAPVTAQAVPGNRIGLEGHDLLIVEVGHSDTDETSVLHVPDLELVVAGDVIYNGVHQYLAESADGGRDAWRKAITTVEGLRPRRIVTGHKNKELDDDADRAIAETRFYLDTTDELLARHDDALGFFQAMLERFPDRLNPGALWGGAVALYA</sequence>
<dbReference type="Proteomes" id="UP001340816">
    <property type="component" value="Chromosome"/>
</dbReference>
<dbReference type="CDD" id="cd07739">
    <property type="entry name" value="metallo-hydrolase-like_MBL-fold"/>
    <property type="match status" value="1"/>
</dbReference>
<dbReference type="SMART" id="SM00849">
    <property type="entry name" value="Lactamase_B"/>
    <property type="match status" value="1"/>
</dbReference>
<organism evidence="2 3">
    <name type="scientific">Streptomyces phaeochromogenes</name>
    <dbReference type="NCBI Taxonomy" id="1923"/>
    <lineage>
        <taxon>Bacteria</taxon>
        <taxon>Bacillati</taxon>
        <taxon>Actinomycetota</taxon>
        <taxon>Actinomycetes</taxon>
        <taxon>Kitasatosporales</taxon>
        <taxon>Streptomycetaceae</taxon>
        <taxon>Streptomyces</taxon>
        <taxon>Streptomyces phaeochromogenes group</taxon>
    </lineage>
</organism>
<gene>
    <name evidence="2" type="ORF">OHB35_00545</name>
</gene>
<dbReference type="PANTHER" id="PTHR42951:SF14">
    <property type="entry name" value="METALLO-BETA-LACTAMASE SUPERFAMILY PROTEIN"/>
    <property type="match status" value="1"/>
</dbReference>
<dbReference type="EMBL" id="CP109135">
    <property type="protein sequence ID" value="WSD11824.1"/>
    <property type="molecule type" value="Genomic_DNA"/>
</dbReference>
<evidence type="ECO:0000313" key="3">
    <source>
        <dbReference type="Proteomes" id="UP001340816"/>
    </source>
</evidence>
<dbReference type="InterPro" id="IPR050855">
    <property type="entry name" value="NDM-1-like"/>
</dbReference>
<reference evidence="2 3" key="1">
    <citation type="submission" date="2022-10" db="EMBL/GenBank/DDBJ databases">
        <title>The complete genomes of actinobacterial strains from the NBC collection.</title>
        <authorList>
            <person name="Joergensen T.S."/>
            <person name="Alvarez Arevalo M."/>
            <person name="Sterndorff E.B."/>
            <person name="Faurdal D."/>
            <person name="Vuksanovic O."/>
            <person name="Mourched A.-S."/>
            <person name="Charusanti P."/>
            <person name="Shaw S."/>
            <person name="Blin K."/>
            <person name="Weber T."/>
        </authorList>
    </citation>
    <scope>NUCLEOTIDE SEQUENCE [LARGE SCALE GENOMIC DNA]</scope>
    <source>
        <strain evidence="2 3">NBC 01752</strain>
    </source>
</reference>
<dbReference type="Pfam" id="PF00753">
    <property type="entry name" value="Lactamase_B"/>
    <property type="match status" value="1"/>
</dbReference>
<keyword evidence="3" id="KW-1185">Reference proteome</keyword>
<dbReference type="InterPro" id="IPR036866">
    <property type="entry name" value="RibonucZ/Hydroxyglut_hydro"/>
</dbReference>
<dbReference type="SUPFAM" id="SSF56281">
    <property type="entry name" value="Metallo-hydrolase/oxidoreductase"/>
    <property type="match status" value="1"/>
</dbReference>
<dbReference type="InterPro" id="IPR001279">
    <property type="entry name" value="Metallo-B-lactamas"/>
</dbReference>
<accession>A0ABZ1H3H1</accession>
<evidence type="ECO:0000259" key="1">
    <source>
        <dbReference type="SMART" id="SM00849"/>
    </source>
</evidence>
<proteinExistence type="predicted"/>
<dbReference type="Gene3D" id="3.60.15.10">
    <property type="entry name" value="Ribonuclease Z/Hydroxyacylglutathione hydrolase-like"/>
    <property type="match status" value="1"/>
</dbReference>
<protein>
    <submittedName>
        <fullName evidence="2">MBL fold metallo-hydrolase</fullName>
    </submittedName>
</protein>
<dbReference type="RefSeq" id="WP_326757410.1">
    <property type="nucleotide sequence ID" value="NZ_CP109135.1"/>
</dbReference>
<dbReference type="PANTHER" id="PTHR42951">
    <property type="entry name" value="METALLO-BETA-LACTAMASE DOMAIN-CONTAINING"/>
    <property type="match status" value="1"/>
</dbReference>